<evidence type="ECO:0000256" key="1">
    <source>
        <dbReference type="SAM" id="MobiDB-lite"/>
    </source>
</evidence>
<dbReference type="Proteomes" id="UP000233469">
    <property type="component" value="Unassembled WGS sequence"/>
</dbReference>
<feature type="region of interest" description="Disordered" evidence="1">
    <location>
        <begin position="55"/>
        <end position="91"/>
    </location>
</feature>
<proteinExistence type="predicted"/>
<sequence>MTSSQQTGTNKMVDNTITDTTMKEVTSTSPTHILSHSELEITSRDLQETDIHTQTPITENLTFMDEDPIETNTNKGKSPETQTATQTDPPKNIEITVLNDIFKDTTHASNKAHKGFIPRDSFKPNLTNNEIINLLKTSFLNDNNAFKFEVNTTSTYRYFTIFLKHVTRSIIILKIVQKA</sequence>
<comment type="caution">
    <text evidence="2">The sequence shown here is derived from an EMBL/GenBank/DDBJ whole genome shotgun (WGS) entry which is preliminary data.</text>
</comment>
<dbReference type="EMBL" id="LLXL01001479">
    <property type="protein sequence ID" value="PKK64256.1"/>
    <property type="molecule type" value="Genomic_DNA"/>
</dbReference>
<feature type="compositionally biased region" description="Polar residues" evidence="1">
    <location>
        <begin position="70"/>
        <end position="89"/>
    </location>
</feature>
<accession>A0A2N1MRJ3</accession>
<reference evidence="2 3" key="1">
    <citation type="submission" date="2016-04" db="EMBL/GenBank/DDBJ databases">
        <title>Genome analyses suggest a sexual origin of heterokaryosis in a supposedly ancient asexual fungus.</title>
        <authorList>
            <person name="Ropars J."/>
            <person name="Sedzielewska K."/>
            <person name="Noel J."/>
            <person name="Charron P."/>
            <person name="Farinelli L."/>
            <person name="Marton T."/>
            <person name="Kruger M."/>
            <person name="Pelin A."/>
            <person name="Brachmann A."/>
            <person name="Corradi N."/>
        </authorList>
    </citation>
    <scope>NUCLEOTIDE SEQUENCE [LARGE SCALE GENOMIC DNA]</scope>
    <source>
        <strain evidence="2 3">C2</strain>
    </source>
</reference>
<gene>
    <name evidence="2" type="ORF">RhiirC2_716402</name>
</gene>
<organism evidence="2 3">
    <name type="scientific">Rhizophagus irregularis</name>
    <dbReference type="NCBI Taxonomy" id="588596"/>
    <lineage>
        <taxon>Eukaryota</taxon>
        <taxon>Fungi</taxon>
        <taxon>Fungi incertae sedis</taxon>
        <taxon>Mucoromycota</taxon>
        <taxon>Glomeromycotina</taxon>
        <taxon>Glomeromycetes</taxon>
        <taxon>Glomerales</taxon>
        <taxon>Glomeraceae</taxon>
        <taxon>Rhizophagus</taxon>
    </lineage>
</organism>
<dbReference type="VEuPathDB" id="FungiDB:RhiirA1_540145"/>
<evidence type="ECO:0000313" key="2">
    <source>
        <dbReference type="EMBL" id="PKK64256.1"/>
    </source>
</evidence>
<protein>
    <submittedName>
        <fullName evidence="2">Uncharacterized protein</fullName>
    </submittedName>
</protein>
<dbReference type="AlphaFoldDB" id="A0A2N1MRJ3"/>
<reference evidence="2 3" key="2">
    <citation type="submission" date="2017-10" db="EMBL/GenBank/DDBJ databases">
        <title>Extensive intraspecific genome diversity in a model arbuscular mycorrhizal fungus.</title>
        <authorList>
            <person name="Chen E.C.H."/>
            <person name="Morin E."/>
            <person name="Baudet D."/>
            <person name="Noel J."/>
            <person name="Ndikumana S."/>
            <person name="Charron P."/>
            <person name="St-Onge C."/>
            <person name="Giorgi J."/>
            <person name="Grigoriev I.V."/>
            <person name="Roux C."/>
            <person name="Martin F.M."/>
            <person name="Corradi N."/>
        </authorList>
    </citation>
    <scope>NUCLEOTIDE SEQUENCE [LARGE SCALE GENOMIC DNA]</scope>
    <source>
        <strain evidence="2 3">C2</strain>
    </source>
</reference>
<name>A0A2N1MRJ3_9GLOM</name>
<evidence type="ECO:0000313" key="3">
    <source>
        <dbReference type="Proteomes" id="UP000233469"/>
    </source>
</evidence>